<dbReference type="Gene3D" id="1.20.920.10">
    <property type="entry name" value="Bromodomain-like"/>
    <property type="match status" value="1"/>
</dbReference>
<reference evidence="5" key="2">
    <citation type="submission" date="2024-10" db="UniProtKB">
        <authorList>
            <consortium name="EnsemblProtists"/>
        </authorList>
    </citation>
    <scope>IDENTIFICATION</scope>
</reference>
<sequence length="343" mass="36567">MFGHSKNSKKCPLYWQTQQQRREEEQSQYNRDVERRGTVLKIHAGAVKATENKVVIGGEKLRRIKRKQEEEASRERKRARASRGAAGRRAGNPLVTLNNELKKVADELRRAQEYEPFVLPVAKYIPSYTSHIARPMDLHTMGLNCDKQAYSRAAAFEADLDLIASNCHDFNTKHNQNLHLEPIARALAERGKALVAARREAIAAIEAQLERDALAPPLARRPKRPHTSRSSRGAGYASLAALPSSSAAGSSSSAFDAASSAFDGDDASSVADSSALDASSVGGGSDGEGGYAVDAASEAGSSLFDQSEGEADGASAFGESEVSDGGASEVSELTFGAPSEGGF</sequence>
<organism evidence="5 6">
    <name type="scientific">Emiliania huxleyi (strain CCMP1516)</name>
    <dbReference type="NCBI Taxonomy" id="280463"/>
    <lineage>
        <taxon>Eukaryota</taxon>
        <taxon>Haptista</taxon>
        <taxon>Haptophyta</taxon>
        <taxon>Prymnesiophyceae</taxon>
        <taxon>Isochrysidales</taxon>
        <taxon>Noelaerhabdaceae</taxon>
        <taxon>Emiliania</taxon>
    </lineage>
</organism>
<evidence type="ECO:0000256" key="3">
    <source>
        <dbReference type="SAM" id="MobiDB-lite"/>
    </source>
</evidence>
<dbReference type="InterPro" id="IPR040240">
    <property type="entry name" value="TAF1"/>
</dbReference>
<feature type="region of interest" description="Disordered" evidence="3">
    <location>
        <begin position="266"/>
        <end position="343"/>
    </location>
</feature>
<evidence type="ECO:0000256" key="2">
    <source>
        <dbReference type="PROSITE-ProRule" id="PRU00035"/>
    </source>
</evidence>
<dbReference type="GeneID" id="17260674"/>
<feature type="compositionally biased region" description="Low complexity" evidence="3">
    <location>
        <begin position="266"/>
        <end position="280"/>
    </location>
</feature>
<dbReference type="GO" id="GO:0004402">
    <property type="term" value="F:histone acetyltransferase activity"/>
    <property type="evidence" value="ECO:0007669"/>
    <property type="project" value="InterPro"/>
</dbReference>
<dbReference type="EnsemblProtists" id="EOD14532">
    <property type="protein sequence ID" value="EOD14532"/>
    <property type="gene ID" value="EMIHUDRAFT_350148"/>
</dbReference>
<evidence type="ECO:0000313" key="5">
    <source>
        <dbReference type="EnsemblProtists" id="EOD14532"/>
    </source>
</evidence>
<keyword evidence="6" id="KW-1185">Reference proteome</keyword>
<feature type="compositionally biased region" description="Basic residues" evidence="3">
    <location>
        <begin position="220"/>
        <end position="229"/>
    </location>
</feature>
<feature type="region of interest" description="Disordered" evidence="3">
    <location>
        <begin position="65"/>
        <end position="91"/>
    </location>
</feature>
<dbReference type="STRING" id="2903.R1BXN0"/>
<dbReference type="CDD" id="cd04369">
    <property type="entry name" value="Bromodomain"/>
    <property type="match status" value="1"/>
</dbReference>
<dbReference type="GO" id="GO:0051123">
    <property type="term" value="P:RNA polymerase II preinitiation complex assembly"/>
    <property type="evidence" value="ECO:0007669"/>
    <property type="project" value="TreeGrafter"/>
</dbReference>
<feature type="compositionally biased region" description="Basic and acidic residues" evidence="3">
    <location>
        <begin position="20"/>
        <end position="31"/>
    </location>
</feature>
<dbReference type="PROSITE" id="PS50014">
    <property type="entry name" value="BROMODOMAIN_2"/>
    <property type="match status" value="1"/>
</dbReference>
<name>A0A0D3ITE7_EMIH1</name>
<dbReference type="SUPFAM" id="SSF47370">
    <property type="entry name" value="Bromodomain"/>
    <property type="match status" value="1"/>
</dbReference>
<dbReference type="InterPro" id="IPR001487">
    <property type="entry name" value="Bromodomain"/>
</dbReference>
<dbReference type="GO" id="GO:0017025">
    <property type="term" value="F:TBP-class protein binding"/>
    <property type="evidence" value="ECO:0007669"/>
    <property type="project" value="InterPro"/>
</dbReference>
<feature type="region of interest" description="Disordered" evidence="3">
    <location>
        <begin position="1"/>
        <end position="31"/>
    </location>
</feature>
<dbReference type="GO" id="GO:0005669">
    <property type="term" value="C:transcription factor TFIID complex"/>
    <property type="evidence" value="ECO:0007669"/>
    <property type="project" value="InterPro"/>
</dbReference>
<dbReference type="PANTHER" id="PTHR13900">
    <property type="entry name" value="TRANSCRIPTION INITIATION FACTOR TFIID"/>
    <property type="match status" value="1"/>
</dbReference>
<dbReference type="HOGENOM" id="CLU_809959_0_0_1"/>
<proteinExistence type="predicted"/>
<dbReference type="RefSeq" id="XP_005766961.1">
    <property type="nucleotide sequence ID" value="XM_005766904.1"/>
</dbReference>
<dbReference type="SMART" id="SM00297">
    <property type="entry name" value="BROMO"/>
    <property type="match status" value="1"/>
</dbReference>
<feature type="compositionally biased region" description="Gly residues" evidence="3">
    <location>
        <begin position="281"/>
        <end position="290"/>
    </location>
</feature>
<dbReference type="PANTHER" id="PTHR13900:SF0">
    <property type="entry name" value="TRANSCRIPTION INITIATION FACTOR TFIID SUBUNIT 1"/>
    <property type="match status" value="1"/>
</dbReference>
<dbReference type="Proteomes" id="UP000013827">
    <property type="component" value="Unassembled WGS sequence"/>
</dbReference>
<dbReference type="Pfam" id="PF00439">
    <property type="entry name" value="Bromodomain"/>
    <property type="match status" value="1"/>
</dbReference>
<accession>A0A0D3ITE7</accession>
<evidence type="ECO:0000313" key="6">
    <source>
        <dbReference type="Proteomes" id="UP000013827"/>
    </source>
</evidence>
<feature type="domain" description="Bromo" evidence="4">
    <location>
        <begin position="109"/>
        <end position="178"/>
    </location>
</feature>
<dbReference type="InterPro" id="IPR036427">
    <property type="entry name" value="Bromodomain-like_sf"/>
</dbReference>
<keyword evidence="1 2" id="KW-0103">Bromodomain</keyword>
<protein>
    <recommendedName>
        <fullName evidence="4">Bromo domain-containing protein</fullName>
    </recommendedName>
</protein>
<dbReference type="GO" id="GO:0016251">
    <property type="term" value="F:RNA polymerase II general transcription initiation factor activity"/>
    <property type="evidence" value="ECO:0007669"/>
    <property type="project" value="InterPro"/>
</dbReference>
<dbReference type="PaxDb" id="2903-EOD14532"/>
<evidence type="ECO:0000256" key="1">
    <source>
        <dbReference type="ARBA" id="ARBA00023117"/>
    </source>
</evidence>
<reference evidence="6" key="1">
    <citation type="journal article" date="2013" name="Nature">
        <title>Pan genome of the phytoplankton Emiliania underpins its global distribution.</title>
        <authorList>
            <person name="Read B.A."/>
            <person name="Kegel J."/>
            <person name="Klute M.J."/>
            <person name="Kuo A."/>
            <person name="Lefebvre S.C."/>
            <person name="Maumus F."/>
            <person name="Mayer C."/>
            <person name="Miller J."/>
            <person name="Monier A."/>
            <person name="Salamov A."/>
            <person name="Young J."/>
            <person name="Aguilar M."/>
            <person name="Claverie J.M."/>
            <person name="Frickenhaus S."/>
            <person name="Gonzalez K."/>
            <person name="Herman E.K."/>
            <person name="Lin Y.C."/>
            <person name="Napier J."/>
            <person name="Ogata H."/>
            <person name="Sarno A.F."/>
            <person name="Shmutz J."/>
            <person name="Schroeder D."/>
            <person name="de Vargas C."/>
            <person name="Verret F."/>
            <person name="von Dassow P."/>
            <person name="Valentin K."/>
            <person name="Van de Peer Y."/>
            <person name="Wheeler G."/>
            <person name="Dacks J.B."/>
            <person name="Delwiche C.F."/>
            <person name="Dyhrman S.T."/>
            <person name="Glockner G."/>
            <person name="John U."/>
            <person name="Richards T."/>
            <person name="Worden A.Z."/>
            <person name="Zhang X."/>
            <person name="Grigoriev I.V."/>
            <person name="Allen A.E."/>
            <person name="Bidle K."/>
            <person name="Borodovsky M."/>
            <person name="Bowler C."/>
            <person name="Brownlee C."/>
            <person name="Cock J.M."/>
            <person name="Elias M."/>
            <person name="Gladyshev V.N."/>
            <person name="Groth M."/>
            <person name="Guda C."/>
            <person name="Hadaegh A."/>
            <person name="Iglesias-Rodriguez M.D."/>
            <person name="Jenkins J."/>
            <person name="Jones B.M."/>
            <person name="Lawson T."/>
            <person name="Leese F."/>
            <person name="Lindquist E."/>
            <person name="Lobanov A."/>
            <person name="Lomsadze A."/>
            <person name="Malik S.B."/>
            <person name="Marsh M.E."/>
            <person name="Mackinder L."/>
            <person name="Mock T."/>
            <person name="Mueller-Roeber B."/>
            <person name="Pagarete A."/>
            <person name="Parker M."/>
            <person name="Probert I."/>
            <person name="Quesneville H."/>
            <person name="Raines C."/>
            <person name="Rensing S.A."/>
            <person name="Riano-Pachon D.M."/>
            <person name="Richier S."/>
            <person name="Rokitta S."/>
            <person name="Shiraiwa Y."/>
            <person name="Soanes D.M."/>
            <person name="van der Giezen M."/>
            <person name="Wahlund T.M."/>
            <person name="Williams B."/>
            <person name="Wilson W."/>
            <person name="Wolfe G."/>
            <person name="Wurch L.L."/>
        </authorList>
    </citation>
    <scope>NUCLEOTIDE SEQUENCE</scope>
</reference>
<dbReference type="AlphaFoldDB" id="A0A0D3ITE7"/>
<dbReference type="KEGG" id="ehx:EMIHUDRAFT_350148"/>
<feature type="region of interest" description="Disordered" evidence="3">
    <location>
        <begin position="216"/>
        <end position="235"/>
    </location>
</feature>
<evidence type="ECO:0000259" key="4">
    <source>
        <dbReference type="PROSITE" id="PS50014"/>
    </source>
</evidence>
<dbReference type="eggNOG" id="KOG0008">
    <property type="taxonomic scope" value="Eukaryota"/>
</dbReference>
<feature type="compositionally biased region" description="Low complexity" evidence="3">
    <location>
        <begin position="82"/>
        <end position="91"/>
    </location>
</feature>